<proteinExistence type="predicted"/>
<dbReference type="Proteomes" id="UP000790709">
    <property type="component" value="Unassembled WGS sequence"/>
</dbReference>
<sequence length="518" mass="58398">MDEATLTEVKRSLQMLIGRAQNVLDGLGSVDLSTNDGFSSIDPFKIAVRNFKQALGEMWRRIQSIDSSDNAAMAFALLNVEACSKALYNLLGALRKAEDALSRRVSELVASVAASRGTGTLSRRQVSDGEESSLQLLRALDSIAGTTIVSLQDLQNTLWRHVSDFHDSCELLERFKRTFFRQPFHFTGPGRNYHLYGLQPRKSPHTIGFDKGWVDRYSIAVKALGKIWVDHRLQAHAPVLAIAKAQITLLKHLRLLIDRETPMIQQSHRARAQAESILQALKANIEKEVVRENTQRFSVAFCGMVKAGKSLFLNTLVGRSLLPSDELPSTAWPCRLQHVKGQVVPSLEIDATYFQVGIDGLRRCKYGAMMDQFNAPEDADPFSDDIEGSLDEDMDEDMSSADTEDINELNRKREIYYIWAEFHPATQEHLLVFEQDDYQIPARADGEGDVSDLASVNQGERDITRSKFQARIIMNLPFKTLSALGIRPKFHSNFTEFGKRPKYYVYFIGILASVWHEI</sequence>
<comment type="caution">
    <text evidence="1">The sequence shown here is derived from an EMBL/GenBank/DDBJ whole genome shotgun (WGS) entry which is preliminary data.</text>
</comment>
<dbReference type="EMBL" id="MU266722">
    <property type="protein sequence ID" value="KAH7918877.1"/>
    <property type="molecule type" value="Genomic_DNA"/>
</dbReference>
<keyword evidence="2" id="KW-1185">Reference proteome</keyword>
<reference evidence="1" key="1">
    <citation type="journal article" date="2021" name="New Phytol.">
        <title>Evolutionary innovations through gain and loss of genes in the ectomycorrhizal Boletales.</title>
        <authorList>
            <person name="Wu G."/>
            <person name="Miyauchi S."/>
            <person name="Morin E."/>
            <person name="Kuo A."/>
            <person name="Drula E."/>
            <person name="Varga T."/>
            <person name="Kohler A."/>
            <person name="Feng B."/>
            <person name="Cao Y."/>
            <person name="Lipzen A."/>
            <person name="Daum C."/>
            <person name="Hundley H."/>
            <person name="Pangilinan J."/>
            <person name="Johnson J."/>
            <person name="Barry K."/>
            <person name="LaButti K."/>
            <person name="Ng V."/>
            <person name="Ahrendt S."/>
            <person name="Min B."/>
            <person name="Choi I.G."/>
            <person name="Park H."/>
            <person name="Plett J.M."/>
            <person name="Magnuson J."/>
            <person name="Spatafora J.W."/>
            <person name="Nagy L.G."/>
            <person name="Henrissat B."/>
            <person name="Grigoriev I.V."/>
            <person name="Yang Z.L."/>
            <person name="Xu J."/>
            <person name="Martin F.M."/>
        </authorList>
    </citation>
    <scope>NUCLEOTIDE SEQUENCE</scope>
    <source>
        <strain evidence="1">KUC20120723A-06</strain>
    </source>
</reference>
<organism evidence="1 2">
    <name type="scientific">Leucogyrophana mollusca</name>
    <dbReference type="NCBI Taxonomy" id="85980"/>
    <lineage>
        <taxon>Eukaryota</taxon>
        <taxon>Fungi</taxon>
        <taxon>Dikarya</taxon>
        <taxon>Basidiomycota</taxon>
        <taxon>Agaricomycotina</taxon>
        <taxon>Agaricomycetes</taxon>
        <taxon>Agaricomycetidae</taxon>
        <taxon>Boletales</taxon>
        <taxon>Boletales incertae sedis</taxon>
        <taxon>Leucogyrophana</taxon>
    </lineage>
</organism>
<name>A0ACB8AZN9_9AGAM</name>
<accession>A0ACB8AZN9</accession>
<evidence type="ECO:0000313" key="1">
    <source>
        <dbReference type="EMBL" id="KAH7918877.1"/>
    </source>
</evidence>
<evidence type="ECO:0000313" key="2">
    <source>
        <dbReference type="Proteomes" id="UP000790709"/>
    </source>
</evidence>
<gene>
    <name evidence="1" type="ORF">BV22DRAFT_893721</name>
</gene>
<protein>
    <submittedName>
        <fullName evidence="1">Uncharacterized protein</fullName>
    </submittedName>
</protein>